<dbReference type="Proteomes" id="UP000004994">
    <property type="component" value="Chromosome 1"/>
</dbReference>
<accession>A0A3Q7F1Z0</accession>
<proteinExistence type="predicted"/>
<evidence type="ECO:0000313" key="2">
    <source>
        <dbReference type="Proteomes" id="UP000004994"/>
    </source>
</evidence>
<protein>
    <submittedName>
        <fullName evidence="1">Uncharacterized protein</fullName>
    </submittedName>
</protein>
<dbReference type="AlphaFoldDB" id="A0A3Q7F1Z0"/>
<sequence>MPKGLQFYNNYIDELISHGHIYITIPTFRNFSTFCRLHIIARFEKQHTKLPSKLKKSFISFNVARIQPHITLFSQ</sequence>
<dbReference type="InParanoid" id="A0A3Q7F1Z0"/>
<name>A0A3Q7F1Z0_SOLLC</name>
<dbReference type="EnsemblPlants" id="Solyc01g081170.2.1">
    <property type="protein sequence ID" value="Solyc01g081170.2.1"/>
    <property type="gene ID" value="Solyc01g081170.2"/>
</dbReference>
<keyword evidence="2" id="KW-1185">Reference proteome</keyword>
<reference evidence="1" key="1">
    <citation type="journal article" date="2012" name="Nature">
        <title>The tomato genome sequence provides insights into fleshy fruit evolution.</title>
        <authorList>
            <consortium name="Tomato Genome Consortium"/>
        </authorList>
    </citation>
    <scope>NUCLEOTIDE SEQUENCE [LARGE SCALE GENOMIC DNA]</scope>
    <source>
        <strain evidence="1">cv. Heinz 1706</strain>
    </source>
</reference>
<evidence type="ECO:0000313" key="1">
    <source>
        <dbReference type="EnsemblPlants" id="Solyc01g081170.2.1"/>
    </source>
</evidence>
<dbReference type="Gramene" id="Solyc01g081170.2.1">
    <property type="protein sequence ID" value="Solyc01g081170.2.1"/>
    <property type="gene ID" value="Solyc01g081170.2"/>
</dbReference>
<organism evidence="1">
    <name type="scientific">Solanum lycopersicum</name>
    <name type="common">Tomato</name>
    <name type="synonym">Lycopersicon esculentum</name>
    <dbReference type="NCBI Taxonomy" id="4081"/>
    <lineage>
        <taxon>Eukaryota</taxon>
        <taxon>Viridiplantae</taxon>
        <taxon>Streptophyta</taxon>
        <taxon>Embryophyta</taxon>
        <taxon>Tracheophyta</taxon>
        <taxon>Spermatophyta</taxon>
        <taxon>Magnoliopsida</taxon>
        <taxon>eudicotyledons</taxon>
        <taxon>Gunneridae</taxon>
        <taxon>Pentapetalae</taxon>
        <taxon>asterids</taxon>
        <taxon>lamiids</taxon>
        <taxon>Solanales</taxon>
        <taxon>Solanaceae</taxon>
        <taxon>Solanoideae</taxon>
        <taxon>Solaneae</taxon>
        <taxon>Solanum</taxon>
        <taxon>Solanum subgen. Lycopersicon</taxon>
    </lineage>
</organism>
<reference evidence="1" key="2">
    <citation type="submission" date="2019-01" db="UniProtKB">
        <authorList>
            <consortium name="EnsemblPlants"/>
        </authorList>
    </citation>
    <scope>IDENTIFICATION</scope>
    <source>
        <strain evidence="1">cv. Heinz 1706</strain>
    </source>
</reference>